<dbReference type="Pfam" id="PF09359">
    <property type="entry name" value="VTC"/>
    <property type="match status" value="1"/>
</dbReference>
<reference evidence="2" key="1">
    <citation type="submission" date="2022-12" db="EMBL/GenBank/DDBJ databases">
        <title>New Phytohabitans aurantiacus sp. RD004123 nov., an actinomycete isolated from soil.</title>
        <authorList>
            <person name="Triningsih D.W."/>
            <person name="Harunari E."/>
            <person name="Igarashi Y."/>
        </authorList>
    </citation>
    <scope>NUCLEOTIDE SEQUENCE</scope>
    <source>
        <strain evidence="2">RD004123</strain>
    </source>
</reference>
<gene>
    <name evidence="2" type="ORF">Pa4123_02310</name>
</gene>
<organism evidence="2 3">
    <name type="scientific">Phytohabitans aurantiacus</name>
    <dbReference type="NCBI Taxonomy" id="3016789"/>
    <lineage>
        <taxon>Bacteria</taxon>
        <taxon>Bacillati</taxon>
        <taxon>Actinomycetota</taxon>
        <taxon>Actinomycetes</taxon>
        <taxon>Micromonosporales</taxon>
        <taxon>Micromonosporaceae</taxon>
    </lineage>
</organism>
<evidence type="ECO:0000259" key="1">
    <source>
        <dbReference type="Pfam" id="PF09359"/>
    </source>
</evidence>
<dbReference type="SUPFAM" id="SSF55154">
    <property type="entry name" value="CYTH-like phosphatases"/>
    <property type="match status" value="1"/>
</dbReference>
<dbReference type="EMBL" id="BSDI01000001">
    <property type="protein sequence ID" value="GLH94959.1"/>
    <property type="molecule type" value="Genomic_DNA"/>
</dbReference>
<dbReference type="InterPro" id="IPR018966">
    <property type="entry name" value="VTC_domain"/>
</dbReference>
<feature type="domain" description="VTC" evidence="1">
    <location>
        <begin position="33"/>
        <end position="131"/>
    </location>
</feature>
<comment type="caution">
    <text evidence="2">The sequence shown here is derived from an EMBL/GenBank/DDBJ whole genome shotgun (WGS) entry which is preliminary data.</text>
</comment>
<protein>
    <submittedName>
        <fullName evidence="2">VTC domain-containing protein</fullName>
    </submittedName>
</protein>
<dbReference type="Gene3D" id="3.20.100.30">
    <property type="entry name" value="VTC, catalytic tunnel domain"/>
    <property type="match status" value="1"/>
</dbReference>
<sequence length="261" mass="29016">MTAATVHTALSTLDQLAPIDLPELTERAELQTRMDRKYVLPVGELAALLPHVAPDTQVLEIGGARVFRYESVYFDTPDLTCFRLAAHRRRRRFKVRTRSYLDSATCWLEVKTEGARGGTVKSRLPYRPDDHTTVAPGRAFVDTVLAGSAITGAGLVFGPTLVTRYRRGTLYLPASASRVTIDVDLGWDDAGHTLCLPDMAVVETKTGSAACRVDRLLWARGHRPTSISKYATGLVALRPHLPSNRWRRTLRRYFQPSTPDS</sequence>
<evidence type="ECO:0000313" key="2">
    <source>
        <dbReference type="EMBL" id="GLH94959.1"/>
    </source>
</evidence>
<dbReference type="InterPro" id="IPR042267">
    <property type="entry name" value="VTC_sf"/>
</dbReference>
<proteinExistence type="predicted"/>
<dbReference type="InterPro" id="IPR033469">
    <property type="entry name" value="CYTH-like_dom_sf"/>
</dbReference>
<evidence type="ECO:0000313" key="3">
    <source>
        <dbReference type="Proteomes" id="UP001144280"/>
    </source>
</evidence>
<dbReference type="CDD" id="cd07750">
    <property type="entry name" value="PolyPPase_VTC_like"/>
    <property type="match status" value="1"/>
</dbReference>
<name>A0ABQ5QL13_9ACTN</name>
<keyword evidence="3" id="KW-1185">Reference proteome</keyword>
<dbReference type="Proteomes" id="UP001144280">
    <property type="component" value="Unassembled WGS sequence"/>
</dbReference>
<accession>A0ABQ5QL13</accession>
<dbReference type="RefSeq" id="WP_281891806.1">
    <property type="nucleotide sequence ID" value="NZ_BSDI01000001.1"/>
</dbReference>